<comment type="caution">
    <text evidence="1">The sequence shown here is derived from an EMBL/GenBank/DDBJ whole genome shotgun (WGS) entry which is preliminary data.</text>
</comment>
<proteinExistence type="predicted"/>
<evidence type="ECO:0000313" key="1">
    <source>
        <dbReference type="EMBL" id="KAF9470699.1"/>
    </source>
</evidence>
<protein>
    <recommendedName>
        <fullName evidence="3">JmjC domain-containing protein</fullName>
    </recommendedName>
</protein>
<sequence>MNINGTAPSASINRLRSPIITSKYPWYTDAVLTLPNFVSCVASHEELIGVAIAFELFESRLFTSDDSLYVSVRHILQYDGEDSTPTTVLSQTSPSMRKYIDLMMFYRLFDRLWLYLNPSLWHNVTLYPNTLSGSSFQSWAHLGNIKRILLKLRSLVLNMQQGTLSAFNTKIVRDVAAVAQLKQLLNLQAIDHLRKIQRNLLMAALSINCIIDDSRATVQSKTAKHSTHDSDLALSEIRTINLLDQNGDKMDVDYISCLSELAYERGPDISMANSIHKTLQIMVGISPILLLASLSYLNARWPEAAIYKEGCCLGNIHSPFLIKIESIIMNAVLSLANGTLNADEAIHSICNDLPWDEIENLAENDPSNRRFCTGESDIERMADYRVDVHNPVHTVYTPTMDQIDTANECLSKNIAERPNAISSNDVKGDNSVTSAPSAEKDIQMADISAQPVKSSSSQTFSGQSDVYIHKGKEILSREENTMNTKKDRRIKSGPFQDIALTSKSLDITLTIEDEPAPSYQLPPFTMYDAYGKPHEVVFRSHHPKQTDFWKKNLVYVQNNHINGNPPHVHDIQNKSAQLSSIFTIVKHADLAQMSVQEKLSLFKRGLVVETDRPTDRASFDKPGFKKIGCSSSKIVTIQDQSIDGSVSQNNWLRQGTLGMLLKAKGMKGMNVLDLPTPGGKQTAEDFSSDSAAWRESIHSVWNIETKAGFPRADTRWVLISASPCGHTYHVDSDGFVWFAVRPKTISIGNATDFSEFYKINRFLDSSFDLYDPGNDCAVEALPLIPGCRLYMRPNTGHSVFTAEDTIVIGGHYYATSTMKDTLCALILAFAASDYITNTEHLPSRQILRFMMIFYFDGLEQKRFLKDDPVVSHLPKLDPLSTAPDFNTITEFETLFSMCCLAIFSNVLHPLTYLHADEAGGNVCSVLSGKQLLEMELYDRNALSIEERNACALSRSLAFSLLEWFSTHYAFSRNNDEVTAVGIFIEKKIAEQAYAIYCTKKTAEKQNLNGALRCSTSTLKRQLMGTFDHASNIHKWISTFLENDTHMEDVTPTFEGYELHVINPAPEYTPKAATTYDWMRTPLDIKFQEGYNNKFKYECKCI</sequence>
<dbReference type="EMBL" id="MU155875">
    <property type="protein sequence ID" value="KAF9470699.1"/>
    <property type="molecule type" value="Genomic_DNA"/>
</dbReference>
<organism evidence="1 2">
    <name type="scientific">Pholiota conissans</name>
    <dbReference type="NCBI Taxonomy" id="109636"/>
    <lineage>
        <taxon>Eukaryota</taxon>
        <taxon>Fungi</taxon>
        <taxon>Dikarya</taxon>
        <taxon>Basidiomycota</taxon>
        <taxon>Agaricomycotina</taxon>
        <taxon>Agaricomycetes</taxon>
        <taxon>Agaricomycetidae</taxon>
        <taxon>Agaricales</taxon>
        <taxon>Agaricineae</taxon>
        <taxon>Strophariaceae</taxon>
        <taxon>Pholiota</taxon>
    </lineage>
</organism>
<keyword evidence="2" id="KW-1185">Reference proteome</keyword>
<dbReference type="AlphaFoldDB" id="A0A9P5YLC6"/>
<evidence type="ECO:0008006" key="3">
    <source>
        <dbReference type="Google" id="ProtNLM"/>
    </source>
</evidence>
<dbReference type="OrthoDB" id="3062275at2759"/>
<reference evidence="1" key="1">
    <citation type="submission" date="2020-11" db="EMBL/GenBank/DDBJ databases">
        <authorList>
            <consortium name="DOE Joint Genome Institute"/>
            <person name="Ahrendt S."/>
            <person name="Riley R."/>
            <person name="Andreopoulos W."/>
            <person name="Labutti K."/>
            <person name="Pangilinan J."/>
            <person name="Ruiz-Duenas F.J."/>
            <person name="Barrasa J.M."/>
            <person name="Sanchez-Garcia M."/>
            <person name="Camarero S."/>
            <person name="Miyauchi S."/>
            <person name="Serrano A."/>
            <person name="Linde D."/>
            <person name="Babiker R."/>
            <person name="Drula E."/>
            <person name="Ayuso-Fernandez I."/>
            <person name="Pacheco R."/>
            <person name="Padilla G."/>
            <person name="Ferreira P."/>
            <person name="Barriuso J."/>
            <person name="Kellner H."/>
            <person name="Castanera R."/>
            <person name="Alfaro M."/>
            <person name="Ramirez L."/>
            <person name="Pisabarro A.G."/>
            <person name="Kuo A."/>
            <person name="Tritt A."/>
            <person name="Lipzen A."/>
            <person name="He G."/>
            <person name="Yan M."/>
            <person name="Ng V."/>
            <person name="Cullen D."/>
            <person name="Martin F."/>
            <person name="Rosso M.-N."/>
            <person name="Henrissat B."/>
            <person name="Hibbett D."/>
            <person name="Martinez A.T."/>
            <person name="Grigoriev I.V."/>
        </authorList>
    </citation>
    <scope>NUCLEOTIDE SEQUENCE</scope>
    <source>
        <strain evidence="1">CIRM-BRFM 674</strain>
    </source>
</reference>
<dbReference type="SUPFAM" id="SSF51197">
    <property type="entry name" value="Clavaminate synthase-like"/>
    <property type="match status" value="1"/>
</dbReference>
<gene>
    <name evidence="1" type="ORF">BDN70DRAFT_901903</name>
</gene>
<accession>A0A9P5YLC6</accession>
<name>A0A9P5YLC6_9AGAR</name>
<dbReference type="Proteomes" id="UP000807469">
    <property type="component" value="Unassembled WGS sequence"/>
</dbReference>
<evidence type="ECO:0000313" key="2">
    <source>
        <dbReference type="Proteomes" id="UP000807469"/>
    </source>
</evidence>